<reference evidence="1 2" key="1">
    <citation type="journal article" date="2020" name="Phytopathology">
        <title>Genome Sequence Resources of Colletotrichum truncatum, C. plurivorum, C. musicola, and C. sojae: Four Species Pathogenic to Soybean (Glycine max).</title>
        <authorList>
            <person name="Rogerio F."/>
            <person name="Boufleur T.R."/>
            <person name="Ciampi-Guillardi M."/>
            <person name="Sukno S.A."/>
            <person name="Thon M.R."/>
            <person name="Massola Junior N.S."/>
            <person name="Baroncelli R."/>
        </authorList>
    </citation>
    <scope>NUCLEOTIDE SEQUENCE [LARGE SCALE GENOMIC DNA]</scope>
    <source>
        <strain evidence="1 2">CMES1059</strain>
    </source>
</reference>
<gene>
    <name evidence="1" type="ORF">CTRU02_213937</name>
</gene>
<dbReference type="EMBL" id="VUJX02000010">
    <property type="protein sequence ID" value="KAL0931202.1"/>
    <property type="molecule type" value="Genomic_DNA"/>
</dbReference>
<name>A0ACC3YJ50_COLTU</name>
<keyword evidence="2" id="KW-1185">Reference proteome</keyword>
<evidence type="ECO:0000313" key="2">
    <source>
        <dbReference type="Proteomes" id="UP000805649"/>
    </source>
</evidence>
<accession>A0ACC3YJ50</accession>
<organism evidence="1 2">
    <name type="scientific">Colletotrichum truncatum</name>
    <name type="common">Anthracnose fungus</name>
    <name type="synonym">Colletotrichum capsici</name>
    <dbReference type="NCBI Taxonomy" id="5467"/>
    <lineage>
        <taxon>Eukaryota</taxon>
        <taxon>Fungi</taxon>
        <taxon>Dikarya</taxon>
        <taxon>Ascomycota</taxon>
        <taxon>Pezizomycotina</taxon>
        <taxon>Sordariomycetes</taxon>
        <taxon>Hypocreomycetidae</taxon>
        <taxon>Glomerellales</taxon>
        <taxon>Glomerellaceae</taxon>
        <taxon>Colletotrichum</taxon>
        <taxon>Colletotrichum truncatum species complex</taxon>
    </lineage>
</organism>
<sequence length="365" mass="40520">MSELVDVGSAVRFRDWYSYYGHIFQNISTGTCSESLAAYIADHQQFVTPTCDLHVDCILEATSESLKAKMASAAIFLGILPSVLSMLGPSMTQLALLSARRPILSLLISVGSPGFYLERLCRLESPTQILSIVQGERFIPRLKSSRWGVVVGIAEYIFVAGSVLNVINLAVRVGDRTIMSFRCNTWFLPLIWVFSITFLFIVVAIPFQFSAIAKHIRNCTVEKIRMSVDAGRGSPEDAQWSPPSSRTEWRPSSTVNVGTVRQNSGLSISQFVIRELTPGMRHPAVRIHELPEFEPWVAFLFNVGYLLAAFHVLLGTCWFSSILFVSPIDAIGVIMRFFGSAAACRLVVMVELASMKSQELPQDEK</sequence>
<evidence type="ECO:0000313" key="1">
    <source>
        <dbReference type="EMBL" id="KAL0931202.1"/>
    </source>
</evidence>
<protein>
    <submittedName>
        <fullName evidence="1">Uncharacterized protein</fullName>
    </submittedName>
</protein>
<dbReference type="Proteomes" id="UP000805649">
    <property type="component" value="Unassembled WGS sequence"/>
</dbReference>
<proteinExistence type="predicted"/>
<comment type="caution">
    <text evidence="1">The sequence shown here is derived from an EMBL/GenBank/DDBJ whole genome shotgun (WGS) entry which is preliminary data.</text>
</comment>